<feature type="transmembrane region" description="Helical" evidence="9">
    <location>
        <begin position="519"/>
        <end position="536"/>
    </location>
</feature>
<comment type="caution">
    <text evidence="12">The sequence shown here is derived from an EMBL/GenBank/DDBJ whole genome shotgun (WGS) entry which is preliminary data.</text>
</comment>
<feature type="transmembrane region" description="Helical" evidence="9">
    <location>
        <begin position="541"/>
        <end position="558"/>
    </location>
</feature>
<dbReference type="Proteomes" id="UP000245712">
    <property type="component" value="Unassembled WGS sequence"/>
</dbReference>
<proteinExistence type="predicted"/>
<reference evidence="12 13" key="1">
    <citation type="submission" date="2018-05" db="EMBL/GenBank/DDBJ databases">
        <title>Genomic Encyclopedia of Type Strains, Phase IV (KMG-V): Genome sequencing to study the core and pangenomes of soil and plant-associated prokaryotes.</title>
        <authorList>
            <person name="Whitman W."/>
        </authorList>
    </citation>
    <scope>NUCLEOTIDE SEQUENCE [LARGE SCALE GENOMIC DNA]</scope>
    <source>
        <strain evidence="12 13">SCZa-39</strain>
    </source>
</reference>
<feature type="transmembrane region" description="Helical" evidence="9">
    <location>
        <begin position="443"/>
        <end position="462"/>
    </location>
</feature>
<keyword evidence="7 9" id="KW-0472">Membrane</keyword>
<dbReference type="Pfam" id="PF06808">
    <property type="entry name" value="DctM"/>
    <property type="match status" value="1"/>
</dbReference>
<feature type="transmembrane region" description="Helical" evidence="9">
    <location>
        <begin position="339"/>
        <end position="364"/>
    </location>
</feature>
<evidence type="ECO:0000256" key="1">
    <source>
        <dbReference type="ARBA" id="ARBA00004429"/>
    </source>
</evidence>
<evidence type="ECO:0000256" key="4">
    <source>
        <dbReference type="ARBA" id="ARBA00022519"/>
    </source>
</evidence>
<feature type="transmembrane region" description="Helical" evidence="9">
    <location>
        <begin position="67"/>
        <end position="85"/>
    </location>
</feature>
<evidence type="ECO:0000259" key="10">
    <source>
        <dbReference type="Pfam" id="PF04290"/>
    </source>
</evidence>
<evidence type="ECO:0000256" key="7">
    <source>
        <dbReference type="ARBA" id="ARBA00023136"/>
    </source>
</evidence>
<protein>
    <submittedName>
        <fullName evidence="12">Tripartite ATP-independent transporter DctM subunit</fullName>
    </submittedName>
</protein>
<feature type="transmembrane region" description="Helical" evidence="9">
    <location>
        <begin position="206"/>
        <end position="237"/>
    </location>
</feature>
<evidence type="ECO:0000256" key="3">
    <source>
        <dbReference type="ARBA" id="ARBA00022475"/>
    </source>
</evidence>
<feature type="transmembrane region" description="Helical" evidence="9">
    <location>
        <begin position="257"/>
        <end position="278"/>
    </location>
</feature>
<feature type="transmembrane region" description="Helical" evidence="9">
    <location>
        <begin position="177"/>
        <end position="200"/>
    </location>
</feature>
<dbReference type="InterPro" id="IPR004681">
    <property type="entry name" value="TRAP_DctM"/>
</dbReference>
<feature type="transmembrane region" description="Helical" evidence="9">
    <location>
        <begin position="298"/>
        <end position="327"/>
    </location>
</feature>
<gene>
    <name evidence="12" type="ORF">C7402_112160</name>
</gene>
<feature type="transmembrane region" description="Helical" evidence="9">
    <location>
        <begin position="31"/>
        <end position="55"/>
    </location>
</feature>
<feature type="domain" description="TRAP C4-dicarboxylate transport system permease DctM subunit" evidence="11">
    <location>
        <begin position="212"/>
        <end position="622"/>
    </location>
</feature>
<evidence type="ECO:0000256" key="5">
    <source>
        <dbReference type="ARBA" id="ARBA00022692"/>
    </source>
</evidence>
<keyword evidence="13" id="KW-1185">Reference proteome</keyword>
<dbReference type="PANTHER" id="PTHR33362:SF2">
    <property type="entry name" value="TRAP TRANSPORTER LARGE PERMEASE PROTEIN"/>
    <property type="match status" value="1"/>
</dbReference>
<evidence type="ECO:0000256" key="9">
    <source>
        <dbReference type="SAM" id="Phobius"/>
    </source>
</evidence>
<feature type="transmembrane region" description="Helical" evidence="9">
    <location>
        <begin position="415"/>
        <end position="437"/>
    </location>
</feature>
<feature type="domain" description="Tripartite ATP-independent periplasmic transporters DctQ component" evidence="10">
    <location>
        <begin position="44"/>
        <end position="168"/>
    </location>
</feature>
<feature type="transmembrane region" description="Helical" evidence="9">
    <location>
        <begin position="106"/>
        <end position="127"/>
    </location>
</feature>
<dbReference type="PANTHER" id="PTHR33362">
    <property type="entry name" value="SIALIC ACID TRAP TRANSPORTER PERMEASE PROTEIN SIAT-RELATED"/>
    <property type="match status" value="1"/>
</dbReference>
<dbReference type="InterPro" id="IPR010656">
    <property type="entry name" value="DctM"/>
</dbReference>
<evidence type="ECO:0000259" key="11">
    <source>
        <dbReference type="Pfam" id="PF06808"/>
    </source>
</evidence>
<dbReference type="RefSeq" id="WP_116612518.1">
    <property type="nucleotide sequence ID" value="NZ_QEOB01000012.1"/>
</dbReference>
<comment type="subcellular location">
    <subcellularLocation>
        <location evidence="1 8">Cell inner membrane</location>
        <topology evidence="1 8">Multi-pass membrane protein</topology>
    </subcellularLocation>
</comment>
<evidence type="ECO:0000313" key="13">
    <source>
        <dbReference type="Proteomes" id="UP000245712"/>
    </source>
</evidence>
<keyword evidence="6 9" id="KW-1133">Transmembrane helix</keyword>
<keyword evidence="2 8" id="KW-0813">Transport</keyword>
<dbReference type="InterPro" id="IPR055348">
    <property type="entry name" value="DctQ"/>
</dbReference>
<keyword evidence="3" id="KW-1003">Cell membrane</keyword>
<feature type="transmembrane region" description="Helical" evidence="9">
    <location>
        <begin position="564"/>
        <end position="590"/>
    </location>
</feature>
<evidence type="ECO:0000313" key="12">
    <source>
        <dbReference type="EMBL" id="PVX79973.1"/>
    </source>
</evidence>
<feature type="transmembrane region" description="Helical" evidence="9">
    <location>
        <begin position="602"/>
        <end position="623"/>
    </location>
</feature>
<feature type="transmembrane region" description="Helical" evidence="9">
    <location>
        <begin position="370"/>
        <end position="394"/>
    </location>
</feature>
<evidence type="ECO:0000256" key="2">
    <source>
        <dbReference type="ARBA" id="ARBA00022448"/>
    </source>
</evidence>
<comment type="function">
    <text evidence="8">Part of the tripartite ATP-independent periplasmic (TRAP) transport system.</text>
</comment>
<dbReference type="Pfam" id="PF04290">
    <property type="entry name" value="DctQ"/>
    <property type="match status" value="1"/>
</dbReference>
<dbReference type="NCBIfam" id="TIGR00786">
    <property type="entry name" value="dctM"/>
    <property type="match status" value="1"/>
</dbReference>
<feature type="transmembrane region" description="Helical" evidence="9">
    <location>
        <begin position="147"/>
        <end position="165"/>
    </location>
</feature>
<feature type="transmembrane region" description="Helical" evidence="9">
    <location>
        <begin position="474"/>
        <end position="499"/>
    </location>
</feature>
<dbReference type="EMBL" id="QEOB01000012">
    <property type="protein sequence ID" value="PVX79973.1"/>
    <property type="molecule type" value="Genomic_DNA"/>
</dbReference>
<evidence type="ECO:0000256" key="6">
    <source>
        <dbReference type="ARBA" id="ARBA00022989"/>
    </source>
</evidence>
<keyword evidence="5 9" id="KW-0812">Transmembrane</keyword>
<name>A0ABX5KJU2_9BURK</name>
<evidence type="ECO:0000256" key="8">
    <source>
        <dbReference type="RuleBase" id="RU369079"/>
    </source>
</evidence>
<sequence length="633" mass="65470">MQTSQTLAQGGSQAGAPISPARAVSRAVIHLVEFAAAALLVAEVGILLCGVIWRYALDSPLVWSDELASALFSWLAMLGSVLALLRGEHMKMTAVVKRWSPAWQAWAQSVASLVVCVFVAMIVVPAAHHASGQMEISTPALDMPDGWRAMALPVGAALMFCVAVARMLALPGIRARIAAIVTVGAVAVALWLAAPALLAMGNLNLLVFFVALVAGAIVVGTPIAFAFGIATVSYLTLVTHAPLGIVVSRMDEGMANLVLLAVPVFVLLGSLLEMSGLARSLIDFMCALLGHVRGGLQFVLLGAIFLVSGISGSKAADMAAVAPALFPEMRKRGSDPEELAALLAASGAMTETIPPSLVLITIGAVCGVSISALFVGGLMPAVVATLLIGAVCWLRARRESAASAARAPFAQIARTFVVALPALVLPVLIRVAVVEGIATATEVSTLGVAYTLLFALAARAAGKPVPLRRLYRMLVDAAALSGAILLIIGLATSMAWALTRSGFSGQLVDMMQSVPGGKTGFLLVTIVCFAILGSVLEGIPAIVLFGPLLFPAAHALHINDVHYAMVVILAMGLGLFAPPFGVGFYAACAIGKVSPDGVGRRVWRYLLALLVALVVVTFVPWISTGFLSAAPSF</sequence>
<organism evidence="12 13">
    <name type="scientific">Paraburkholderia unamae</name>
    <dbReference type="NCBI Taxonomy" id="219649"/>
    <lineage>
        <taxon>Bacteria</taxon>
        <taxon>Pseudomonadati</taxon>
        <taxon>Pseudomonadota</taxon>
        <taxon>Betaproteobacteria</taxon>
        <taxon>Burkholderiales</taxon>
        <taxon>Burkholderiaceae</taxon>
        <taxon>Paraburkholderia</taxon>
    </lineage>
</organism>
<keyword evidence="4 8" id="KW-0997">Cell inner membrane</keyword>
<accession>A0ABX5KJU2</accession>